<gene>
    <name evidence="1" type="ORF">WS67_00245</name>
</gene>
<accession>A0A103E7A1</accession>
<name>A0A103E7A1_9BURK</name>
<dbReference type="EMBL" id="LOWA01000011">
    <property type="protein sequence ID" value="KVE29696.1"/>
    <property type="molecule type" value="Genomic_DNA"/>
</dbReference>
<dbReference type="Proteomes" id="UP000062788">
    <property type="component" value="Unassembled WGS sequence"/>
</dbReference>
<evidence type="ECO:0000313" key="1">
    <source>
        <dbReference type="EMBL" id="KVE29696.1"/>
    </source>
</evidence>
<proteinExistence type="predicted"/>
<sequence>MASFLFKSFNMAEQTIRVTHEEQFPPIAIRPACAAGRCAACAAVRHAGMRRGRWGAYRFDGGERNDLRETAGRFA</sequence>
<reference evidence="1 2" key="1">
    <citation type="submission" date="2015-11" db="EMBL/GenBank/DDBJ databases">
        <title>Expanding the genomic diversity of Burkholderia species for the development of highly accurate diagnostics.</title>
        <authorList>
            <person name="Sahl J."/>
            <person name="Keim P."/>
            <person name="Wagner D."/>
        </authorList>
    </citation>
    <scope>NUCLEOTIDE SEQUENCE [LARGE SCALE GENOMIC DNA]</scope>
    <source>
        <strain evidence="1 2">TSV85</strain>
    </source>
</reference>
<evidence type="ECO:0000313" key="2">
    <source>
        <dbReference type="Proteomes" id="UP000062788"/>
    </source>
</evidence>
<protein>
    <submittedName>
        <fullName evidence="1">Uncharacterized protein</fullName>
    </submittedName>
</protein>
<organism evidence="1 2">
    <name type="scientific">Burkholderia singularis</name>
    <dbReference type="NCBI Taxonomy" id="1503053"/>
    <lineage>
        <taxon>Bacteria</taxon>
        <taxon>Pseudomonadati</taxon>
        <taxon>Pseudomonadota</taxon>
        <taxon>Betaproteobacteria</taxon>
        <taxon>Burkholderiales</taxon>
        <taxon>Burkholderiaceae</taxon>
        <taxon>Burkholderia</taxon>
        <taxon>pseudomallei group</taxon>
    </lineage>
</organism>
<dbReference type="AlphaFoldDB" id="A0A103E7A1"/>
<comment type="caution">
    <text evidence="1">The sequence shown here is derived from an EMBL/GenBank/DDBJ whole genome shotgun (WGS) entry which is preliminary data.</text>
</comment>
<keyword evidence="2" id="KW-1185">Reference proteome</keyword>